<evidence type="ECO:0000256" key="4">
    <source>
        <dbReference type="ARBA" id="ARBA00022989"/>
    </source>
</evidence>
<comment type="caution">
    <text evidence="7">The sequence shown here is derived from an EMBL/GenBank/DDBJ whole genome shotgun (WGS) entry which is preliminary data.</text>
</comment>
<dbReference type="RefSeq" id="WP_010190825.1">
    <property type="nucleotide sequence ID" value="NZ_AHJG01000099.1"/>
</dbReference>
<sequence length="138" mass="14357">MTESSIHQTKLNDITNWGIRAAIGVIFIVQGSGKFNSGFANMLGNMGIPVEMQIPIALAEVIGGILLIVGVLSRISASLLAIIMLGAIFVVKGASNLTGNGGYAIDLLILAGVLMIITAGPGRISIAHIVKKLPRCLH</sequence>
<keyword evidence="2" id="KW-1003">Cell membrane</keyword>
<dbReference type="PANTHER" id="PTHR33452:SF1">
    <property type="entry name" value="INNER MEMBRANE PROTEIN YPHA-RELATED"/>
    <property type="match status" value="1"/>
</dbReference>
<dbReference type="AlphaFoldDB" id="S2E4K6"/>
<evidence type="ECO:0000256" key="3">
    <source>
        <dbReference type="ARBA" id="ARBA00022692"/>
    </source>
</evidence>
<proteinExistence type="predicted"/>
<dbReference type="EMBL" id="AHJG01000099">
    <property type="protein sequence ID" value="EPA06130.1"/>
    <property type="molecule type" value="Genomic_DNA"/>
</dbReference>
<evidence type="ECO:0000256" key="2">
    <source>
        <dbReference type="ARBA" id="ARBA00022475"/>
    </source>
</evidence>
<evidence type="ECO:0000256" key="1">
    <source>
        <dbReference type="ARBA" id="ARBA00004651"/>
    </source>
</evidence>
<feature type="transmembrane region" description="Helical" evidence="6">
    <location>
        <begin position="103"/>
        <end position="122"/>
    </location>
</feature>
<gene>
    <name evidence="7" type="primary">doxX</name>
    <name evidence="7" type="ORF">BG20_I0635</name>
</gene>
<dbReference type="Pfam" id="PF07681">
    <property type="entry name" value="DoxX"/>
    <property type="match status" value="1"/>
</dbReference>
<evidence type="ECO:0000256" key="5">
    <source>
        <dbReference type="ARBA" id="ARBA00023136"/>
    </source>
</evidence>
<evidence type="ECO:0000313" key="7">
    <source>
        <dbReference type="EMBL" id="EPA06130.1"/>
    </source>
</evidence>
<dbReference type="GO" id="GO:0005886">
    <property type="term" value="C:plasma membrane"/>
    <property type="evidence" value="ECO:0007669"/>
    <property type="project" value="UniProtKB-SubCell"/>
</dbReference>
<keyword evidence="4 6" id="KW-1133">Transmembrane helix</keyword>
<dbReference type="InterPro" id="IPR032808">
    <property type="entry name" value="DoxX"/>
</dbReference>
<organism evidence="7 8">
    <name type="scientific">Candidatus Nitrosarchaeum limnium BG20</name>
    <dbReference type="NCBI Taxonomy" id="859192"/>
    <lineage>
        <taxon>Archaea</taxon>
        <taxon>Nitrososphaerota</taxon>
        <taxon>Nitrososphaeria</taxon>
        <taxon>Nitrosopumilales</taxon>
        <taxon>Nitrosopumilaceae</taxon>
        <taxon>Nitrosarchaeum</taxon>
    </lineage>
</organism>
<keyword evidence="8" id="KW-1185">Reference proteome</keyword>
<evidence type="ECO:0000256" key="6">
    <source>
        <dbReference type="SAM" id="Phobius"/>
    </source>
</evidence>
<dbReference type="PATRIC" id="fig|859192.6.peg.674"/>
<comment type="subcellular location">
    <subcellularLocation>
        <location evidence="1">Cell membrane</location>
        <topology evidence="1">Multi-pass membrane protein</topology>
    </subcellularLocation>
</comment>
<accession>S2E4K6</accession>
<evidence type="ECO:0000313" key="8">
    <source>
        <dbReference type="Proteomes" id="UP000014065"/>
    </source>
</evidence>
<name>S2E4K6_9ARCH</name>
<reference evidence="7 8" key="1">
    <citation type="journal article" date="2012" name="J. Bacteriol.">
        <title>Genome Sequence of "Candidatus Nitrosoarchaeum limnia" BG20, a Low-Salinity Ammonia-Oxidizing Archaeon from the San Francisco Bay Estuary.</title>
        <authorList>
            <person name="Mosier A.C."/>
            <person name="Allen E.E."/>
            <person name="Kim M."/>
            <person name="Ferriera S."/>
            <person name="Francis C.A."/>
        </authorList>
    </citation>
    <scope>NUCLEOTIDE SEQUENCE [LARGE SCALE GENOMIC DNA]</scope>
    <source>
        <strain evidence="7 8">BG20</strain>
    </source>
</reference>
<feature type="transmembrane region" description="Helical" evidence="6">
    <location>
        <begin position="79"/>
        <end position="97"/>
    </location>
</feature>
<dbReference type="PANTHER" id="PTHR33452">
    <property type="entry name" value="OXIDOREDUCTASE CATD-RELATED"/>
    <property type="match status" value="1"/>
</dbReference>
<dbReference type="OrthoDB" id="10826at2157"/>
<keyword evidence="5 6" id="KW-0472">Membrane</keyword>
<feature type="transmembrane region" description="Helical" evidence="6">
    <location>
        <begin position="52"/>
        <end position="72"/>
    </location>
</feature>
<protein>
    <submittedName>
        <fullName evidence="7">DoxX protein</fullName>
    </submittedName>
</protein>
<dbReference type="InterPro" id="IPR051907">
    <property type="entry name" value="DoxX-like_oxidoreductase"/>
</dbReference>
<keyword evidence="3 6" id="KW-0812">Transmembrane</keyword>
<dbReference type="Proteomes" id="UP000014065">
    <property type="component" value="Unassembled WGS sequence"/>
</dbReference>